<reference evidence="3" key="1">
    <citation type="submission" date="2023-04" db="EMBL/GenBank/DDBJ databases">
        <title>Phytophthora lilii NBRC 32176.</title>
        <authorList>
            <person name="Ichikawa N."/>
            <person name="Sato H."/>
            <person name="Tonouchi N."/>
        </authorList>
    </citation>
    <scope>NUCLEOTIDE SEQUENCE</scope>
    <source>
        <strain evidence="3">NBRC 32176</strain>
    </source>
</reference>
<evidence type="ECO:0000313" key="3">
    <source>
        <dbReference type="EMBL" id="GMF19128.1"/>
    </source>
</evidence>
<accession>A0A9W6WVD9</accession>
<dbReference type="Gene3D" id="3.40.50.1820">
    <property type="entry name" value="alpha/beta hydrolase"/>
    <property type="match status" value="1"/>
</dbReference>
<feature type="compositionally biased region" description="Pro residues" evidence="2">
    <location>
        <begin position="422"/>
        <end position="433"/>
    </location>
</feature>
<dbReference type="InterPro" id="IPR029058">
    <property type="entry name" value="AB_hydrolase_fold"/>
</dbReference>
<evidence type="ECO:0000256" key="1">
    <source>
        <dbReference type="ARBA" id="ARBA00022801"/>
    </source>
</evidence>
<feature type="compositionally biased region" description="Pro residues" evidence="2">
    <location>
        <begin position="440"/>
        <end position="465"/>
    </location>
</feature>
<dbReference type="Pfam" id="PF02089">
    <property type="entry name" value="Palm_thioest"/>
    <property type="match status" value="1"/>
</dbReference>
<dbReference type="PANTHER" id="PTHR11247:SF8">
    <property type="entry name" value="PALMITOYL-PROTEIN THIOESTERASE 1"/>
    <property type="match status" value="1"/>
</dbReference>
<keyword evidence="4" id="KW-1185">Reference proteome</keyword>
<protein>
    <submittedName>
        <fullName evidence="3">Unnamed protein product</fullName>
    </submittedName>
</protein>
<dbReference type="AlphaFoldDB" id="A0A9W6WVD9"/>
<feature type="region of interest" description="Disordered" evidence="2">
    <location>
        <begin position="327"/>
        <end position="480"/>
    </location>
</feature>
<dbReference type="Proteomes" id="UP001165083">
    <property type="component" value="Unassembled WGS sequence"/>
</dbReference>
<name>A0A9W6WVD9_9STRA</name>
<evidence type="ECO:0000256" key="2">
    <source>
        <dbReference type="SAM" id="MobiDB-lite"/>
    </source>
</evidence>
<gene>
    <name evidence="3" type="ORF">Plil01_000726300</name>
</gene>
<dbReference type="OrthoDB" id="125971at2759"/>
<dbReference type="EMBL" id="BSXW01000335">
    <property type="protein sequence ID" value="GMF19128.1"/>
    <property type="molecule type" value="Genomic_DNA"/>
</dbReference>
<comment type="caution">
    <text evidence="3">The sequence shown here is derived from an EMBL/GenBank/DDBJ whole genome shotgun (WGS) entry which is preliminary data.</text>
</comment>
<dbReference type="SUPFAM" id="SSF53474">
    <property type="entry name" value="alpha/beta-Hydrolases"/>
    <property type="match status" value="1"/>
</dbReference>
<evidence type="ECO:0000313" key="4">
    <source>
        <dbReference type="Proteomes" id="UP001165083"/>
    </source>
</evidence>
<keyword evidence="1" id="KW-0378">Hydrolase</keyword>
<dbReference type="GO" id="GO:0005764">
    <property type="term" value="C:lysosome"/>
    <property type="evidence" value="ECO:0007669"/>
    <property type="project" value="TreeGrafter"/>
</dbReference>
<sequence length="493" mass="53629">MQRGNRLLVTVAAVTAVLVLVQFALISEESATYFAEEEPQQLEATLAKKTPVFEQTTTLPVVLMHGMGDAAGNGGMMRIQKVVALQVAALVLQFNDEGVSCCCRRLQSTLESKFLPDINNEKTSTNQTYKENFTKLQNLVLVRANKDTQVFPKESEWFGAYQDNDPYKIVLGFNETRWYKEDLFGLQTLDKAGKVHFLSTDGDHLQFSIEFLLGVLCISSQHLYIFLASELQFETMASRDLVGRPLVPFFDSDENVNDSLQFAEGDDEREEMDVDARVWDKKLGYFVYPSEQQAAVSKPVAIAPTNRDSRTDSGSKLLLTPSMMLSSSAPEHLNSMGASGNPNSTSSKKGKSKGGNINSHGAQSNDNKQKSRNGKQKEQLSASGKWAWSAFQSSPDPDQLPMPPFLTKPGAGLSNGNTVPAAAPPLPPTPPPAQQANAPTAPPLPPGPPPSQPPMPPLPPMPSAPPEVTNPAPMSIELSMTQDLRRMLNIGGG</sequence>
<dbReference type="GO" id="GO:0016790">
    <property type="term" value="F:thiolester hydrolase activity"/>
    <property type="evidence" value="ECO:0007669"/>
    <property type="project" value="TreeGrafter"/>
</dbReference>
<proteinExistence type="predicted"/>
<dbReference type="PANTHER" id="PTHR11247">
    <property type="entry name" value="PALMITOYL-PROTEIN THIOESTERASE/DOLICHYLDIPHOSPHATASE 1"/>
    <property type="match status" value="1"/>
</dbReference>
<organism evidence="3 4">
    <name type="scientific">Phytophthora lilii</name>
    <dbReference type="NCBI Taxonomy" id="2077276"/>
    <lineage>
        <taxon>Eukaryota</taxon>
        <taxon>Sar</taxon>
        <taxon>Stramenopiles</taxon>
        <taxon>Oomycota</taxon>
        <taxon>Peronosporomycetes</taxon>
        <taxon>Peronosporales</taxon>
        <taxon>Peronosporaceae</taxon>
        <taxon>Phytophthora</taxon>
    </lineage>
</organism>